<dbReference type="Proteomes" id="UP000886724">
    <property type="component" value="Unassembled WGS sequence"/>
</dbReference>
<dbReference type="AlphaFoldDB" id="A0A9D2BP17"/>
<evidence type="ECO:0000313" key="1">
    <source>
        <dbReference type="EMBL" id="HIX82542.1"/>
    </source>
</evidence>
<gene>
    <name evidence="1" type="ORF">H9980_11330</name>
</gene>
<accession>A0A9D2BP17</accession>
<comment type="caution">
    <text evidence="1">The sequence shown here is derived from an EMBL/GenBank/DDBJ whole genome shotgun (WGS) entry which is preliminary data.</text>
</comment>
<evidence type="ECO:0000313" key="2">
    <source>
        <dbReference type="Proteomes" id="UP000886724"/>
    </source>
</evidence>
<dbReference type="InterPro" id="IPR029056">
    <property type="entry name" value="Ribokinase-like"/>
</dbReference>
<feature type="non-terminal residue" evidence="1">
    <location>
        <position position="1"/>
    </location>
</feature>
<organism evidence="1 2">
    <name type="scientific">Candidatus Erysipelatoclostridium merdavium</name>
    <dbReference type="NCBI Taxonomy" id="2838566"/>
    <lineage>
        <taxon>Bacteria</taxon>
        <taxon>Bacillati</taxon>
        <taxon>Bacillota</taxon>
        <taxon>Erysipelotrichia</taxon>
        <taxon>Erysipelotrichales</taxon>
        <taxon>Erysipelotrichales incertae sedis</taxon>
    </lineage>
</organism>
<dbReference type="Gene3D" id="3.40.1190.20">
    <property type="match status" value="1"/>
</dbReference>
<reference evidence="1" key="2">
    <citation type="submission" date="2021-04" db="EMBL/GenBank/DDBJ databases">
        <authorList>
            <person name="Gilroy R."/>
        </authorList>
    </citation>
    <scope>NUCLEOTIDE SEQUENCE</scope>
    <source>
        <strain evidence="1">ChiGjej1B1-14440</strain>
    </source>
</reference>
<reference evidence="1" key="1">
    <citation type="journal article" date="2021" name="PeerJ">
        <title>Extensive microbial diversity within the chicken gut microbiome revealed by metagenomics and culture.</title>
        <authorList>
            <person name="Gilroy R."/>
            <person name="Ravi A."/>
            <person name="Getino M."/>
            <person name="Pursley I."/>
            <person name="Horton D.L."/>
            <person name="Alikhan N.F."/>
            <person name="Baker D."/>
            <person name="Gharbi K."/>
            <person name="Hall N."/>
            <person name="Watson M."/>
            <person name="Adriaenssens E.M."/>
            <person name="Foster-Nyarko E."/>
            <person name="Jarju S."/>
            <person name="Secka A."/>
            <person name="Antonio M."/>
            <person name="Oren A."/>
            <person name="Chaudhuri R.R."/>
            <person name="La Ragione R."/>
            <person name="Hildebrand F."/>
            <person name="Pallen M.J."/>
        </authorList>
    </citation>
    <scope>NUCLEOTIDE SEQUENCE</scope>
    <source>
        <strain evidence="1">ChiGjej1B1-14440</strain>
    </source>
</reference>
<protein>
    <recommendedName>
        <fullName evidence="3">1-phosphofructokinase</fullName>
    </recommendedName>
</protein>
<dbReference type="EMBL" id="DXET01000252">
    <property type="protein sequence ID" value="HIX82542.1"/>
    <property type="molecule type" value="Genomic_DNA"/>
</dbReference>
<proteinExistence type="predicted"/>
<evidence type="ECO:0008006" key="3">
    <source>
        <dbReference type="Google" id="ProtNLM"/>
    </source>
</evidence>
<sequence length="90" mass="10016">VMAHINHVLYTHGLRNLHVARVRRNLGRPRERNVTIGVLVVVAGYLKNHDYKEALKLGSACGGATAFSEDLAQLDLIKEVEKQLTVEKIS</sequence>
<name>A0A9D2BP17_9FIRM</name>